<dbReference type="EMBL" id="ML996090">
    <property type="protein sequence ID" value="KAF2150043.1"/>
    <property type="molecule type" value="Genomic_DNA"/>
</dbReference>
<keyword evidence="2" id="KW-1185">Reference proteome</keyword>
<gene>
    <name evidence="1" type="ORF">K461DRAFT_38585</name>
</gene>
<evidence type="ECO:0000313" key="2">
    <source>
        <dbReference type="Proteomes" id="UP000799439"/>
    </source>
</evidence>
<reference evidence="1" key="1">
    <citation type="journal article" date="2020" name="Stud. Mycol.">
        <title>101 Dothideomycetes genomes: a test case for predicting lifestyles and emergence of pathogens.</title>
        <authorList>
            <person name="Haridas S."/>
            <person name="Albert R."/>
            <person name="Binder M."/>
            <person name="Bloem J."/>
            <person name="Labutti K."/>
            <person name="Salamov A."/>
            <person name="Andreopoulos B."/>
            <person name="Baker S."/>
            <person name="Barry K."/>
            <person name="Bills G."/>
            <person name="Bluhm B."/>
            <person name="Cannon C."/>
            <person name="Castanera R."/>
            <person name="Culley D."/>
            <person name="Daum C."/>
            <person name="Ezra D."/>
            <person name="Gonzalez J."/>
            <person name="Henrissat B."/>
            <person name="Kuo A."/>
            <person name="Liang C."/>
            <person name="Lipzen A."/>
            <person name="Lutzoni F."/>
            <person name="Magnuson J."/>
            <person name="Mondo S."/>
            <person name="Nolan M."/>
            <person name="Ohm R."/>
            <person name="Pangilinan J."/>
            <person name="Park H.-J."/>
            <person name="Ramirez L."/>
            <person name="Alfaro M."/>
            <person name="Sun H."/>
            <person name="Tritt A."/>
            <person name="Yoshinaga Y."/>
            <person name="Zwiers L.-H."/>
            <person name="Turgeon B."/>
            <person name="Goodwin S."/>
            <person name="Spatafora J."/>
            <person name="Crous P."/>
            <person name="Grigoriev I."/>
        </authorList>
    </citation>
    <scope>NUCLEOTIDE SEQUENCE</scope>
    <source>
        <strain evidence="1">CBS 260.36</strain>
    </source>
</reference>
<dbReference type="Proteomes" id="UP000799439">
    <property type="component" value="Unassembled WGS sequence"/>
</dbReference>
<sequence>MRSAAISLCGITAFITVMPLSIKSRELRLSTAHSRSRSLVTQFRASEVSRYTWCRTNFLVVWHKAHGSACVSIVRRNIQSDFGSCTGGKLASYSLALWSSVFLALS</sequence>
<proteinExistence type="predicted"/>
<comment type="caution">
    <text evidence="1">The sequence shown here is derived from an EMBL/GenBank/DDBJ whole genome shotgun (WGS) entry which is preliminary data.</text>
</comment>
<dbReference type="AlphaFoldDB" id="A0A9P4MEC8"/>
<evidence type="ECO:0000313" key="1">
    <source>
        <dbReference type="EMBL" id="KAF2150043.1"/>
    </source>
</evidence>
<organism evidence="1 2">
    <name type="scientific">Myriangium duriaei CBS 260.36</name>
    <dbReference type="NCBI Taxonomy" id="1168546"/>
    <lineage>
        <taxon>Eukaryota</taxon>
        <taxon>Fungi</taxon>
        <taxon>Dikarya</taxon>
        <taxon>Ascomycota</taxon>
        <taxon>Pezizomycotina</taxon>
        <taxon>Dothideomycetes</taxon>
        <taxon>Dothideomycetidae</taxon>
        <taxon>Myriangiales</taxon>
        <taxon>Myriangiaceae</taxon>
        <taxon>Myriangium</taxon>
    </lineage>
</organism>
<name>A0A9P4MEC8_9PEZI</name>
<protein>
    <submittedName>
        <fullName evidence="1">Uncharacterized protein</fullName>
    </submittedName>
</protein>
<accession>A0A9P4MEC8</accession>